<evidence type="ECO:0000313" key="1">
    <source>
        <dbReference type="EMBL" id="KAH3852597.1"/>
    </source>
</evidence>
<organism evidence="1 2">
    <name type="scientific">Dreissena polymorpha</name>
    <name type="common">Zebra mussel</name>
    <name type="synonym">Mytilus polymorpha</name>
    <dbReference type="NCBI Taxonomy" id="45954"/>
    <lineage>
        <taxon>Eukaryota</taxon>
        <taxon>Metazoa</taxon>
        <taxon>Spiralia</taxon>
        <taxon>Lophotrochozoa</taxon>
        <taxon>Mollusca</taxon>
        <taxon>Bivalvia</taxon>
        <taxon>Autobranchia</taxon>
        <taxon>Heteroconchia</taxon>
        <taxon>Euheterodonta</taxon>
        <taxon>Imparidentia</taxon>
        <taxon>Neoheterodontei</taxon>
        <taxon>Myida</taxon>
        <taxon>Dreissenoidea</taxon>
        <taxon>Dreissenidae</taxon>
        <taxon>Dreissena</taxon>
    </lineage>
</organism>
<gene>
    <name evidence="1" type="ORF">DPMN_095109</name>
</gene>
<reference evidence="1" key="2">
    <citation type="submission" date="2020-11" db="EMBL/GenBank/DDBJ databases">
        <authorList>
            <person name="McCartney M.A."/>
            <person name="Auch B."/>
            <person name="Kono T."/>
            <person name="Mallez S."/>
            <person name="Becker A."/>
            <person name="Gohl D.M."/>
            <person name="Silverstein K.A.T."/>
            <person name="Koren S."/>
            <person name="Bechman K.B."/>
            <person name="Herman A."/>
            <person name="Abrahante J.E."/>
            <person name="Garbe J."/>
        </authorList>
    </citation>
    <scope>NUCLEOTIDE SEQUENCE</scope>
    <source>
        <strain evidence="1">Duluth1</strain>
        <tissue evidence="1">Whole animal</tissue>
    </source>
</reference>
<comment type="caution">
    <text evidence="1">The sequence shown here is derived from an EMBL/GenBank/DDBJ whole genome shotgun (WGS) entry which is preliminary data.</text>
</comment>
<accession>A0A9D4L8Q3</accession>
<name>A0A9D4L8Q3_DREPO</name>
<keyword evidence="2" id="KW-1185">Reference proteome</keyword>
<sequence>MRYCGTLVEDTYLSADMLRTVHPMLFTMIRALCTIVTAPLQYVPGRYLIHTSIGMPSRVGIALTLFRQLKIEDTYSLRMDPNAEEIRQKEVESTLKRRQKSVQMQDNDAKLLRRLQKMVSFSITPSTRGEHHGRHGLLATILDEALRQSSTVNQSEVDCDSETETVFNDVSDEHDNECIGKVKSTYDDIAGKDFVPALRIVDKLPCIENFCRRVKSSNWPPRTIINDIDNCDLFIIARDAPLNPSKENDFCLFNLAEIMLNQNLGVHTNESLSQSNFQENVRLDWPN</sequence>
<protein>
    <submittedName>
        <fullName evidence="1">Uncharacterized protein</fullName>
    </submittedName>
</protein>
<dbReference type="EMBL" id="JAIWYP010000003">
    <property type="protein sequence ID" value="KAH3852597.1"/>
    <property type="molecule type" value="Genomic_DNA"/>
</dbReference>
<proteinExistence type="predicted"/>
<evidence type="ECO:0000313" key="2">
    <source>
        <dbReference type="Proteomes" id="UP000828390"/>
    </source>
</evidence>
<dbReference type="Proteomes" id="UP000828390">
    <property type="component" value="Unassembled WGS sequence"/>
</dbReference>
<reference evidence="1" key="1">
    <citation type="journal article" date="2019" name="bioRxiv">
        <title>The Genome of the Zebra Mussel, Dreissena polymorpha: A Resource for Invasive Species Research.</title>
        <authorList>
            <person name="McCartney M.A."/>
            <person name="Auch B."/>
            <person name="Kono T."/>
            <person name="Mallez S."/>
            <person name="Zhang Y."/>
            <person name="Obille A."/>
            <person name="Becker A."/>
            <person name="Abrahante J.E."/>
            <person name="Garbe J."/>
            <person name="Badalamenti J.P."/>
            <person name="Herman A."/>
            <person name="Mangelson H."/>
            <person name="Liachko I."/>
            <person name="Sullivan S."/>
            <person name="Sone E.D."/>
            <person name="Koren S."/>
            <person name="Silverstein K.A.T."/>
            <person name="Beckman K.B."/>
            <person name="Gohl D.M."/>
        </authorList>
    </citation>
    <scope>NUCLEOTIDE SEQUENCE</scope>
    <source>
        <strain evidence="1">Duluth1</strain>
        <tissue evidence="1">Whole animal</tissue>
    </source>
</reference>
<dbReference type="AlphaFoldDB" id="A0A9D4L8Q3"/>